<dbReference type="GO" id="GO:0004047">
    <property type="term" value="F:aminomethyltransferase activity"/>
    <property type="evidence" value="ECO:0007669"/>
    <property type="project" value="UniProtKB-UniRule"/>
</dbReference>
<dbReference type="GO" id="GO:0032259">
    <property type="term" value="P:methylation"/>
    <property type="evidence" value="ECO:0007669"/>
    <property type="project" value="UniProtKB-KW"/>
</dbReference>
<evidence type="ECO:0000256" key="4">
    <source>
        <dbReference type="ARBA" id="ARBA00022679"/>
    </source>
</evidence>
<comment type="subunit">
    <text evidence="7">The glycine cleavage system is composed of four proteins: P, T, L and H.</text>
</comment>
<evidence type="ECO:0000256" key="2">
    <source>
        <dbReference type="ARBA" id="ARBA00012616"/>
    </source>
</evidence>
<reference evidence="11 12" key="1">
    <citation type="submission" date="2019-03" db="EMBL/GenBank/DDBJ databases">
        <title>Genomic Encyclopedia of Type Strains, Phase IV (KMG-IV): sequencing the most valuable type-strain genomes for metagenomic binning, comparative biology and taxonomic classification.</title>
        <authorList>
            <person name="Goeker M."/>
        </authorList>
    </citation>
    <scope>NUCLEOTIDE SEQUENCE [LARGE SCALE GENOMIC DNA]</scope>
    <source>
        <strain evidence="11 12">DSM 25964</strain>
    </source>
</reference>
<name>A0A4R8MBU6_9BACT</name>
<feature type="domain" description="Aminomethyltransferase C-terminal" evidence="10">
    <location>
        <begin position="285"/>
        <end position="364"/>
    </location>
</feature>
<dbReference type="Proteomes" id="UP000295066">
    <property type="component" value="Unassembled WGS sequence"/>
</dbReference>
<keyword evidence="4 7" id="KW-0808">Transferase</keyword>
<accession>A0A4R8MBU6</accession>
<dbReference type="SUPFAM" id="SSF103025">
    <property type="entry name" value="Folate-binding domain"/>
    <property type="match status" value="1"/>
</dbReference>
<dbReference type="InterPro" id="IPR027266">
    <property type="entry name" value="TrmE/GcvT-like"/>
</dbReference>
<sequence>MKRTPMYERHAAAGGRMVDFGGWELPVQYDATGIKTEHLAVRSKAGLFDVSHMGEITVEGPGAEKWLSRLVTNDIFVMKDFQVQYNIMCTEAGGVVDDLLVYRYGPEKFLLVVNAANVDKDWDWLRKHLPGDGVILENISMKTAETALQGPAAEAVLARVAGFDPSALKFFTFTDGVSVGGIPAIVSRTGYTGEDGFEIYVPWERGAELWDLLLEAGKDAGLIPIGLGARDSLRFEAGLPLCGHEYTDTLGPLEAGFGFFVKVDKSGGFIGQPVLKRQKEEGLRRKIVGLRLEDKGVPRAGMDVADPSGRVVGTVTSGGYCPSLDANMALCCVETPAPAEGESLSVVIRDRPKKGVVVKRPFYDRKYKK</sequence>
<dbReference type="RefSeq" id="WP_133956354.1">
    <property type="nucleotide sequence ID" value="NZ_SORI01000003.1"/>
</dbReference>
<protein>
    <recommendedName>
        <fullName evidence="2 7">Aminomethyltransferase</fullName>
        <ecNumber evidence="2 7">2.1.2.10</ecNumber>
    </recommendedName>
    <alternativeName>
        <fullName evidence="5 7">Glycine cleavage system T protein</fullName>
    </alternativeName>
</protein>
<dbReference type="InterPro" id="IPR013977">
    <property type="entry name" value="GcvT_C"/>
</dbReference>
<comment type="catalytic activity">
    <reaction evidence="6 7">
        <text>N(6)-[(R)-S(8)-aminomethyldihydrolipoyl]-L-lysyl-[protein] + (6S)-5,6,7,8-tetrahydrofolate = N(6)-[(R)-dihydrolipoyl]-L-lysyl-[protein] + (6R)-5,10-methylene-5,6,7,8-tetrahydrofolate + NH4(+)</text>
        <dbReference type="Rhea" id="RHEA:16945"/>
        <dbReference type="Rhea" id="RHEA-COMP:10475"/>
        <dbReference type="Rhea" id="RHEA-COMP:10492"/>
        <dbReference type="ChEBI" id="CHEBI:15636"/>
        <dbReference type="ChEBI" id="CHEBI:28938"/>
        <dbReference type="ChEBI" id="CHEBI:57453"/>
        <dbReference type="ChEBI" id="CHEBI:83100"/>
        <dbReference type="ChEBI" id="CHEBI:83143"/>
        <dbReference type="EC" id="2.1.2.10"/>
    </reaction>
</comment>
<dbReference type="InterPro" id="IPR029043">
    <property type="entry name" value="GcvT/YgfZ_C"/>
</dbReference>
<dbReference type="FunFam" id="3.30.70.1400:FF:000001">
    <property type="entry name" value="Aminomethyltransferase"/>
    <property type="match status" value="1"/>
</dbReference>
<dbReference type="HAMAP" id="MF_00259">
    <property type="entry name" value="GcvT"/>
    <property type="match status" value="1"/>
</dbReference>
<evidence type="ECO:0000256" key="3">
    <source>
        <dbReference type="ARBA" id="ARBA00022576"/>
    </source>
</evidence>
<dbReference type="Gene3D" id="3.30.1360.120">
    <property type="entry name" value="Probable tRNA modification gtpase trme, domain 1"/>
    <property type="match status" value="1"/>
</dbReference>
<gene>
    <name evidence="7" type="primary">gcvT</name>
    <name evidence="11" type="ORF">C8D99_10324</name>
</gene>
<dbReference type="PIRSF" id="PIRSF006487">
    <property type="entry name" value="GcvT"/>
    <property type="match status" value="1"/>
</dbReference>
<feature type="binding site" evidence="8">
    <location>
        <position position="198"/>
    </location>
    <ligand>
        <name>substrate</name>
    </ligand>
</feature>
<organism evidence="11 12">
    <name type="scientific">Aminivibrio pyruvatiphilus</name>
    <dbReference type="NCBI Taxonomy" id="1005740"/>
    <lineage>
        <taxon>Bacteria</taxon>
        <taxon>Thermotogati</taxon>
        <taxon>Synergistota</taxon>
        <taxon>Synergistia</taxon>
        <taxon>Synergistales</taxon>
        <taxon>Aminobacteriaceae</taxon>
        <taxon>Aminivibrio</taxon>
    </lineage>
</organism>
<dbReference type="Pfam" id="PF01571">
    <property type="entry name" value="GCV_T"/>
    <property type="match status" value="1"/>
</dbReference>
<dbReference type="GO" id="GO:0005829">
    <property type="term" value="C:cytosol"/>
    <property type="evidence" value="ECO:0007669"/>
    <property type="project" value="TreeGrafter"/>
</dbReference>
<dbReference type="EC" id="2.1.2.10" evidence="2 7"/>
<dbReference type="InterPro" id="IPR006222">
    <property type="entry name" value="GCVT_N"/>
</dbReference>
<comment type="caution">
    <text evidence="11">The sequence shown here is derived from an EMBL/GenBank/DDBJ whole genome shotgun (WGS) entry which is preliminary data.</text>
</comment>
<dbReference type="GO" id="GO:0008168">
    <property type="term" value="F:methyltransferase activity"/>
    <property type="evidence" value="ECO:0007669"/>
    <property type="project" value="UniProtKB-KW"/>
</dbReference>
<keyword evidence="12" id="KW-1185">Reference proteome</keyword>
<evidence type="ECO:0000256" key="6">
    <source>
        <dbReference type="ARBA" id="ARBA00047665"/>
    </source>
</evidence>
<dbReference type="OrthoDB" id="9774591at2"/>
<dbReference type="SUPFAM" id="SSF101790">
    <property type="entry name" value="Aminomethyltransferase beta-barrel domain"/>
    <property type="match status" value="1"/>
</dbReference>
<evidence type="ECO:0000313" key="11">
    <source>
        <dbReference type="EMBL" id="TDY62804.1"/>
    </source>
</evidence>
<evidence type="ECO:0000256" key="5">
    <source>
        <dbReference type="ARBA" id="ARBA00031395"/>
    </source>
</evidence>
<dbReference type="PANTHER" id="PTHR43757:SF2">
    <property type="entry name" value="AMINOMETHYLTRANSFERASE, MITOCHONDRIAL"/>
    <property type="match status" value="1"/>
</dbReference>
<dbReference type="InterPro" id="IPR028896">
    <property type="entry name" value="GcvT/YgfZ/DmdA"/>
</dbReference>
<comment type="similarity">
    <text evidence="1 7">Belongs to the GcvT family.</text>
</comment>
<dbReference type="PANTHER" id="PTHR43757">
    <property type="entry name" value="AMINOMETHYLTRANSFERASE"/>
    <property type="match status" value="1"/>
</dbReference>
<dbReference type="EMBL" id="SORI01000003">
    <property type="protein sequence ID" value="TDY62804.1"/>
    <property type="molecule type" value="Genomic_DNA"/>
</dbReference>
<dbReference type="AlphaFoldDB" id="A0A4R8MBU6"/>
<evidence type="ECO:0000256" key="7">
    <source>
        <dbReference type="HAMAP-Rule" id="MF_00259"/>
    </source>
</evidence>
<evidence type="ECO:0000256" key="1">
    <source>
        <dbReference type="ARBA" id="ARBA00008609"/>
    </source>
</evidence>
<feature type="domain" description="GCVT N-terminal" evidence="9">
    <location>
        <begin position="6"/>
        <end position="265"/>
    </location>
</feature>
<evidence type="ECO:0000259" key="10">
    <source>
        <dbReference type="Pfam" id="PF08669"/>
    </source>
</evidence>
<comment type="function">
    <text evidence="7">The glycine cleavage system catalyzes the degradation of glycine.</text>
</comment>
<dbReference type="NCBIfam" id="NF001567">
    <property type="entry name" value="PRK00389.1"/>
    <property type="match status" value="1"/>
</dbReference>
<dbReference type="NCBIfam" id="TIGR00528">
    <property type="entry name" value="gcvT"/>
    <property type="match status" value="1"/>
</dbReference>
<dbReference type="InterPro" id="IPR006223">
    <property type="entry name" value="GcvT"/>
</dbReference>
<evidence type="ECO:0000259" key="9">
    <source>
        <dbReference type="Pfam" id="PF01571"/>
    </source>
</evidence>
<dbReference type="GO" id="GO:0008483">
    <property type="term" value="F:transaminase activity"/>
    <property type="evidence" value="ECO:0007669"/>
    <property type="project" value="UniProtKB-KW"/>
</dbReference>
<dbReference type="GO" id="GO:0005960">
    <property type="term" value="C:glycine cleavage complex"/>
    <property type="evidence" value="ECO:0007669"/>
    <property type="project" value="InterPro"/>
</dbReference>
<proteinExistence type="inferred from homology"/>
<dbReference type="InterPro" id="IPR022903">
    <property type="entry name" value="GcvT_bac"/>
</dbReference>
<keyword evidence="3 7" id="KW-0032">Aminotransferase</keyword>
<keyword evidence="11" id="KW-0489">Methyltransferase</keyword>
<evidence type="ECO:0000313" key="12">
    <source>
        <dbReference type="Proteomes" id="UP000295066"/>
    </source>
</evidence>
<dbReference type="GO" id="GO:0019464">
    <property type="term" value="P:glycine decarboxylation via glycine cleavage system"/>
    <property type="evidence" value="ECO:0007669"/>
    <property type="project" value="UniProtKB-UniRule"/>
</dbReference>
<dbReference type="Pfam" id="PF08669">
    <property type="entry name" value="GCV_T_C"/>
    <property type="match status" value="1"/>
</dbReference>
<evidence type="ECO:0000256" key="8">
    <source>
        <dbReference type="PIRSR" id="PIRSR006487-1"/>
    </source>
</evidence>